<dbReference type="InterPro" id="IPR008939">
    <property type="entry name" value="Lytic_TGlycosylase_superhlx_U"/>
</dbReference>
<protein>
    <submittedName>
        <fullName evidence="6">Lytic transglycosylase domain-containing protein</fullName>
    </submittedName>
</protein>
<dbReference type="SUPFAM" id="SSF48435">
    <property type="entry name" value="Bacterial muramidases"/>
    <property type="match status" value="1"/>
</dbReference>
<reference evidence="6 7" key="1">
    <citation type="journal article" date="2021" name="Sci. Rep.">
        <title>The distribution of antibiotic resistance genes in chicken gut microbiota commensals.</title>
        <authorList>
            <person name="Juricova H."/>
            <person name="Matiasovicova J."/>
            <person name="Kubasova T."/>
            <person name="Cejkova D."/>
            <person name="Rychlik I."/>
        </authorList>
    </citation>
    <scope>NUCLEOTIDE SEQUENCE [LARGE SCALE GENOMIC DNA]</scope>
    <source>
        <strain evidence="6 7">An562</strain>
    </source>
</reference>
<dbReference type="Gene3D" id="1.25.20.10">
    <property type="entry name" value="Bacterial muramidases"/>
    <property type="match status" value="1"/>
</dbReference>
<comment type="similarity">
    <text evidence="1">Belongs to the transglycosylase Slt family.</text>
</comment>
<dbReference type="InterPro" id="IPR000189">
    <property type="entry name" value="Transglyc_AS"/>
</dbReference>
<dbReference type="PANTHER" id="PTHR37423:SF5">
    <property type="entry name" value="SOLUBLE LYTIC MUREIN TRANSGLYCOSYLASE"/>
    <property type="match status" value="1"/>
</dbReference>
<dbReference type="Gene3D" id="1.10.1240.20">
    <property type="entry name" value="Lytic transglycosylase, superhelical linker domain"/>
    <property type="match status" value="1"/>
</dbReference>
<feature type="domain" description="Lytic transglycosylase superhelical linker" evidence="5">
    <location>
        <begin position="459"/>
        <end position="516"/>
    </location>
</feature>
<keyword evidence="2 3" id="KW-0732">Signal</keyword>
<feature type="signal peptide" evidence="3">
    <location>
        <begin position="1"/>
        <end position="35"/>
    </location>
</feature>
<dbReference type="Proteomes" id="UP000777002">
    <property type="component" value="Unassembled WGS sequence"/>
</dbReference>
<dbReference type="RefSeq" id="WP_205049388.1">
    <property type="nucleotide sequence ID" value="NZ_JACJKX010000001.1"/>
</dbReference>
<evidence type="ECO:0000313" key="6">
    <source>
        <dbReference type="EMBL" id="MBM6927798.1"/>
    </source>
</evidence>
<comment type="caution">
    <text evidence="6">The sequence shown here is derived from an EMBL/GenBank/DDBJ whole genome shotgun (WGS) entry which is preliminary data.</text>
</comment>
<evidence type="ECO:0000256" key="3">
    <source>
        <dbReference type="SAM" id="SignalP"/>
    </source>
</evidence>
<feature type="domain" description="Transglycosylase SLT" evidence="4">
    <location>
        <begin position="537"/>
        <end position="645"/>
    </location>
</feature>
<evidence type="ECO:0000259" key="4">
    <source>
        <dbReference type="Pfam" id="PF01464"/>
    </source>
</evidence>
<evidence type="ECO:0000256" key="2">
    <source>
        <dbReference type="ARBA" id="ARBA00022729"/>
    </source>
</evidence>
<dbReference type="InterPro" id="IPR008258">
    <property type="entry name" value="Transglycosylase_SLT_dom_1"/>
</dbReference>
<dbReference type="SUPFAM" id="SSF53955">
    <property type="entry name" value="Lysozyme-like"/>
    <property type="match status" value="1"/>
</dbReference>
<dbReference type="InterPro" id="IPR023346">
    <property type="entry name" value="Lysozyme-like_dom_sf"/>
</dbReference>
<dbReference type="CDD" id="cd13401">
    <property type="entry name" value="Slt70-like"/>
    <property type="match status" value="1"/>
</dbReference>
<dbReference type="Pfam" id="PF14718">
    <property type="entry name" value="SLT_L"/>
    <property type="match status" value="1"/>
</dbReference>
<feature type="chain" id="PRO_5045362922" evidence="3">
    <location>
        <begin position="36"/>
        <end position="707"/>
    </location>
</feature>
<evidence type="ECO:0000313" key="7">
    <source>
        <dbReference type="Proteomes" id="UP000777002"/>
    </source>
</evidence>
<organism evidence="6 7">
    <name type="scientific">Parasutterella secunda</name>
    <dbReference type="NCBI Taxonomy" id="626947"/>
    <lineage>
        <taxon>Bacteria</taxon>
        <taxon>Pseudomonadati</taxon>
        <taxon>Pseudomonadota</taxon>
        <taxon>Betaproteobacteria</taxon>
        <taxon>Burkholderiales</taxon>
        <taxon>Sutterellaceae</taxon>
        <taxon>Parasutterella</taxon>
    </lineage>
</organism>
<dbReference type="EMBL" id="JACJKX010000001">
    <property type="protein sequence ID" value="MBM6927798.1"/>
    <property type="molecule type" value="Genomic_DNA"/>
</dbReference>
<keyword evidence="7" id="KW-1185">Reference proteome</keyword>
<proteinExistence type="inferred from homology"/>
<name>A0ABS2GSG7_9BURK</name>
<accession>A0ABS2GSG7</accession>
<sequence>MQSKSISSRFLKSVKLSMCVLGAVFLCTLAPSTLAATSFNTTKILKSSQPQNNAEVIEFLAGDDDKAKLLFFREAFEKQKIHLFEKPQQYFEENYPLKDYVQAWSLLAQVRSEPQNNQLQKELQRFIEQHKNDYIAERVKTDRILIMAPYWDQNRQWTRFKSARSQLQWNHSEPSIMCWDLFHRFRNQKNISKTVAHDALTLINSPRYKGNAVCRKVSDILINKVPSTAFTRLVILIQQGRISEGKQVLNTLIKKKRLPAQAARLAFNNPSRWYRINRNKLSKQNKHVRIIAAYRLTSVHFDWAVKTADSLQGKLNKQEKSALWGRLGYVAAIGHDPKALKWFEKGGPTVCTGPYSALPNDCLEWRARAALRAQQWKTLNRYIASMPASLAKQDNWTYWRGRALTQIGQKESAQTYWQQLRSVRTFYGKLAHEALGQSFYYSGNETVEATPEAIEAMGNNPGLLRAKAFYDVGMFYEGNLEWQWAIRTMNPAQLLAASQWGEKHSLLHRAINTAIKVAEHYPVEHELLYPRPFEDEIETYAKKAKVDTDWVFGLIRQESRFIAAAQSNVGANGLMQIMPATAKWIAKGLGIENFKSEDIYEIDTNIYFGTTYLRSLLDRLDNNIILATAGYNAGPNRASRWQRSLPNVTEAAVFIETIPFTETRNYVQNVLANTVEYAHGQNKTIKSFKDWLGVIDPEADTSTEEKI</sequence>
<dbReference type="InterPro" id="IPR037061">
    <property type="entry name" value="Lytic_TGlycoase_superhlx_L_sf"/>
</dbReference>
<dbReference type="Pfam" id="PF01464">
    <property type="entry name" value="SLT"/>
    <property type="match status" value="1"/>
</dbReference>
<dbReference type="PANTHER" id="PTHR37423">
    <property type="entry name" value="SOLUBLE LYTIC MUREIN TRANSGLYCOSYLASE-RELATED"/>
    <property type="match status" value="1"/>
</dbReference>
<dbReference type="InterPro" id="IPR012289">
    <property type="entry name" value="Lytic_TGlycosylase_superhlx_L"/>
</dbReference>
<dbReference type="Gene3D" id="1.10.530.10">
    <property type="match status" value="1"/>
</dbReference>
<evidence type="ECO:0000259" key="5">
    <source>
        <dbReference type="Pfam" id="PF14718"/>
    </source>
</evidence>
<evidence type="ECO:0000256" key="1">
    <source>
        <dbReference type="ARBA" id="ARBA00007734"/>
    </source>
</evidence>
<dbReference type="PROSITE" id="PS00922">
    <property type="entry name" value="TRANSGLYCOSYLASE"/>
    <property type="match status" value="1"/>
</dbReference>
<gene>
    <name evidence="6" type="ORF">H5985_00685</name>
</gene>